<keyword evidence="4 5" id="KW-0720">Serine protease</keyword>
<dbReference type="Pfam" id="PF00082">
    <property type="entry name" value="Peptidase_S8"/>
    <property type="match status" value="1"/>
</dbReference>
<keyword evidence="6" id="KW-0732">Signal</keyword>
<keyword evidence="3 5" id="KW-0378">Hydrolase</keyword>
<dbReference type="InterPro" id="IPR015500">
    <property type="entry name" value="Peptidase_S8_subtilisin-rel"/>
</dbReference>
<evidence type="ECO:0000313" key="8">
    <source>
        <dbReference type="EMBL" id="KJR84980.1"/>
    </source>
</evidence>
<dbReference type="EMBL" id="AXCR01000007">
    <property type="protein sequence ID" value="KJR84980.1"/>
    <property type="molecule type" value="Genomic_DNA"/>
</dbReference>
<organism evidence="8 9">
    <name type="scientific">Sporothrix schenckii 1099-18</name>
    <dbReference type="NCBI Taxonomy" id="1397361"/>
    <lineage>
        <taxon>Eukaryota</taxon>
        <taxon>Fungi</taxon>
        <taxon>Dikarya</taxon>
        <taxon>Ascomycota</taxon>
        <taxon>Pezizomycotina</taxon>
        <taxon>Sordariomycetes</taxon>
        <taxon>Sordariomycetidae</taxon>
        <taxon>Ophiostomatales</taxon>
        <taxon>Ophiostomataceae</taxon>
        <taxon>Sporothrix</taxon>
    </lineage>
</organism>
<gene>
    <name evidence="8" type="ORF">SPSK_09245</name>
</gene>
<dbReference type="OrthoDB" id="206201at2759"/>
<keyword evidence="2 5" id="KW-0645">Protease</keyword>
<dbReference type="PANTHER" id="PTHR43806">
    <property type="entry name" value="PEPTIDASE S8"/>
    <property type="match status" value="1"/>
</dbReference>
<dbReference type="AlphaFoldDB" id="A0A0F2M852"/>
<evidence type="ECO:0000259" key="7">
    <source>
        <dbReference type="Pfam" id="PF00082"/>
    </source>
</evidence>
<comment type="similarity">
    <text evidence="1 5">Belongs to the peptidase S8 family.</text>
</comment>
<feature type="active site" description="Charge relay system" evidence="5">
    <location>
        <position position="212"/>
    </location>
</feature>
<evidence type="ECO:0000256" key="2">
    <source>
        <dbReference type="ARBA" id="ARBA00022670"/>
    </source>
</evidence>
<evidence type="ECO:0000256" key="6">
    <source>
        <dbReference type="SAM" id="SignalP"/>
    </source>
</evidence>
<dbReference type="KEGG" id="ssck:SPSK_09245"/>
<feature type="domain" description="Peptidase S8/S53" evidence="7">
    <location>
        <begin position="204"/>
        <end position="433"/>
    </location>
</feature>
<dbReference type="Gene3D" id="3.40.50.200">
    <property type="entry name" value="Peptidase S8/S53 domain"/>
    <property type="match status" value="1"/>
</dbReference>
<feature type="active site" description="Charge relay system" evidence="5">
    <location>
        <position position="403"/>
    </location>
</feature>
<dbReference type="GO" id="GO:0006508">
    <property type="term" value="P:proteolysis"/>
    <property type="evidence" value="ECO:0007669"/>
    <property type="project" value="UniProtKB-KW"/>
</dbReference>
<dbReference type="InterPro" id="IPR050131">
    <property type="entry name" value="Peptidase_S8_subtilisin-like"/>
</dbReference>
<dbReference type="InterPro" id="IPR000209">
    <property type="entry name" value="Peptidase_S8/S53_dom"/>
</dbReference>
<evidence type="ECO:0000256" key="1">
    <source>
        <dbReference type="ARBA" id="ARBA00011073"/>
    </source>
</evidence>
<dbReference type="InterPro" id="IPR036852">
    <property type="entry name" value="Peptidase_S8/S53_dom_sf"/>
</dbReference>
<evidence type="ECO:0000256" key="3">
    <source>
        <dbReference type="ARBA" id="ARBA00022801"/>
    </source>
</evidence>
<dbReference type="RefSeq" id="XP_016587656.1">
    <property type="nucleotide sequence ID" value="XM_016735821.1"/>
</dbReference>
<dbReference type="Proteomes" id="UP000033710">
    <property type="component" value="Unassembled WGS sequence"/>
</dbReference>
<dbReference type="VEuPathDB" id="FungiDB:SPSK_09245"/>
<dbReference type="CDD" id="cd04077">
    <property type="entry name" value="Peptidases_S8_PCSK9_ProteinaseK_like"/>
    <property type="match status" value="1"/>
</dbReference>
<evidence type="ECO:0000256" key="4">
    <source>
        <dbReference type="ARBA" id="ARBA00022825"/>
    </source>
</evidence>
<feature type="signal peptide" evidence="6">
    <location>
        <begin position="1"/>
        <end position="26"/>
    </location>
</feature>
<dbReference type="GeneID" id="27671098"/>
<sequence length="460" mass="48498">MAPLPSLSTVVAWLAASSMYISSANASDDADANHFDIQSRDSALDTPSYKVLNPQVDQPVAGSYIAVYKTSVSDTAVKAHQAQVATSLARRNLQRRQLVLKARAESEADRADASSIRLPDFAHEEARFAAIQIPGFRAITLDSADDATMKEIYDAPEIEYLEQNCVVRATESATEINAQPGLSRISHAQVDPGSGYVYDNSAGYGTTVYVSDTGIQLNHTDFQGRAIWGTNVLNDVIGDDHGHGTHAAGIIGGRTFGVAKNCELVAVKTLDSTGHATMNDVVKGFNWIVANVTGRGIAGRAVVTVPITGGRLQAANDAVTAVVNAGIVVVSAAGNNGDNSTATISPASAVDSITVSAINQTTDERVEWANYGPEVTIFAAGIDVLSTFIGPTTTELGIMSGTSVSVSHVAGLAAYLIKYEEIYSPRALKKRIIELGSLTGARVWNNGPNTTFWIANNGNL</sequence>
<dbReference type="GO" id="GO:0004252">
    <property type="term" value="F:serine-type endopeptidase activity"/>
    <property type="evidence" value="ECO:0007669"/>
    <property type="project" value="UniProtKB-UniRule"/>
</dbReference>
<reference evidence="8 9" key="2">
    <citation type="journal article" date="2015" name="Eukaryot. Cell">
        <title>Asexual propagation of a virulent clone complex in a human and feline outbreak of sporotrichosis.</title>
        <authorList>
            <person name="Teixeira Mde M."/>
            <person name="Rodrigues A.M."/>
            <person name="Tsui C.K."/>
            <person name="de Almeida L.G."/>
            <person name="Van Diepeningen A.D."/>
            <person name="van den Ende B.G."/>
            <person name="Fernandes G.F."/>
            <person name="Kano R."/>
            <person name="Hamelin R.C."/>
            <person name="Lopes-Bezerra L.M."/>
            <person name="Vasconcelos A.T."/>
            <person name="de Hoog S."/>
            <person name="de Camargo Z.P."/>
            <person name="Felipe M.S."/>
        </authorList>
    </citation>
    <scope>NUCLEOTIDE SEQUENCE [LARGE SCALE GENOMIC DNA]</scope>
    <source>
        <strain evidence="8 9">1099-18</strain>
    </source>
</reference>
<proteinExistence type="inferred from homology"/>
<accession>A0A0F2M852</accession>
<feature type="chain" id="PRO_5002455159" evidence="6">
    <location>
        <begin position="27"/>
        <end position="460"/>
    </location>
</feature>
<dbReference type="PROSITE" id="PS51892">
    <property type="entry name" value="SUBTILASE"/>
    <property type="match status" value="1"/>
</dbReference>
<reference evidence="8 9" key="1">
    <citation type="journal article" date="2014" name="BMC Genomics">
        <title>Comparative genomics of the major fungal agents of human and animal Sporotrichosis: Sporothrix schenckii and Sporothrix brasiliensis.</title>
        <authorList>
            <person name="Teixeira M.M."/>
            <person name="de Almeida L.G."/>
            <person name="Kubitschek-Barreira P."/>
            <person name="Alves F.L."/>
            <person name="Kioshima E.S."/>
            <person name="Abadio A.K."/>
            <person name="Fernandes L."/>
            <person name="Derengowski L.S."/>
            <person name="Ferreira K.S."/>
            <person name="Souza R.C."/>
            <person name="Ruiz J.C."/>
            <person name="de Andrade N.C."/>
            <person name="Paes H.C."/>
            <person name="Nicola A.M."/>
            <person name="Albuquerque P."/>
            <person name="Gerber A.L."/>
            <person name="Martins V.P."/>
            <person name="Peconick L.D."/>
            <person name="Neto A.V."/>
            <person name="Chaucanez C.B."/>
            <person name="Silva P.A."/>
            <person name="Cunha O.L."/>
            <person name="de Oliveira F.F."/>
            <person name="dos Santos T.C."/>
            <person name="Barros A.L."/>
            <person name="Soares M.A."/>
            <person name="de Oliveira L.M."/>
            <person name="Marini M.M."/>
            <person name="Villalobos-Duno H."/>
            <person name="Cunha M.M."/>
            <person name="de Hoog S."/>
            <person name="da Silveira J.F."/>
            <person name="Henrissat B."/>
            <person name="Nino-Vega G.A."/>
            <person name="Cisalpino P.S."/>
            <person name="Mora-Montes H.M."/>
            <person name="Almeida S.R."/>
            <person name="Stajich J.E."/>
            <person name="Lopes-Bezerra L.M."/>
            <person name="Vasconcelos A.T."/>
            <person name="Felipe M.S."/>
        </authorList>
    </citation>
    <scope>NUCLEOTIDE SEQUENCE [LARGE SCALE GENOMIC DNA]</scope>
    <source>
        <strain evidence="8 9">1099-18</strain>
    </source>
</reference>
<dbReference type="PANTHER" id="PTHR43806:SF11">
    <property type="entry name" value="CEREVISIN-RELATED"/>
    <property type="match status" value="1"/>
</dbReference>
<feature type="active site" description="Charge relay system" evidence="5">
    <location>
        <position position="243"/>
    </location>
</feature>
<protein>
    <submittedName>
        <fullName evidence="8">Alkaline serine protease Alp1</fullName>
    </submittedName>
</protein>
<name>A0A0F2M852_SPOSC</name>
<dbReference type="SUPFAM" id="SSF52743">
    <property type="entry name" value="Subtilisin-like"/>
    <property type="match status" value="1"/>
</dbReference>
<evidence type="ECO:0000313" key="9">
    <source>
        <dbReference type="Proteomes" id="UP000033710"/>
    </source>
</evidence>
<comment type="caution">
    <text evidence="8">The sequence shown here is derived from an EMBL/GenBank/DDBJ whole genome shotgun (WGS) entry which is preliminary data.</text>
</comment>
<dbReference type="InterPro" id="IPR034193">
    <property type="entry name" value="PCSK9_ProteinaseK-like"/>
</dbReference>
<evidence type="ECO:0000256" key="5">
    <source>
        <dbReference type="PROSITE-ProRule" id="PRU01240"/>
    </source>
</evidence>
<dbReference type="PRINTS" id="PR00723">
    <property type="entry name" value="SUBTILISIN"/>
</dbReference>